<dbReference type="InterPro" id="IPR002291">
    <property type="entry name" value="Phosph_kin_gamma"/>
</dbReference>
<evidence type="ECO:0000256" key="11">
    <source>
        <dbReference type="ARBA" id="ARBA00023277"/>
    </source>
</evidence>
<evidence type="ECO:0000256" key="5">
    <source>
        <dbReference type="ARBA" id="ARBA00022600"/>
    </source>
</evidence>
<reference evidence="16" key="4">
    <citation type="submission" date="2025-09" db="UniProtKB">
        <authorList>
            <consortium name="Ensembl"/>
        </authorList>
    </citation>
    <scope>IDENTIFICATION</scope>
</reference>
<keyword evidence="10" id="KW-0112">Calmodulin-binding</keyword>
<dbReference type="GO" id="GO:0005964">
    <property type="term" value="C:phosphorylase kinase complex"/>
    <property type="evidence" value="ECO:0007669"/>
    <property type="project" value="InterPro"/>
</dbReference>
<dbReference type="GO" id="GO:0005516">
    <property type="term" value="F:calmodulin binding"/>
    <property type="evidence" value="ECO:0007669"/>
    <property type="project" value="UniProtKB-KW"/>
</dbReference>
<dbReference type="SUPFAM" id="SSF56112">
    <property type="entry name" value="Protein kinase-like (PK-like)"/>
    <property type="match status" value="1"/>
</dbReference>
<evidence type="ECO:0000256" key="7">
    <source>
        <dbReference type="ARBA" id="ARBA00022741"/>
    </source>
</evidence>
<dbReference type="EC" id="2.7.11.19" evidence="3"/>
<dbReference type="Pfam" id="PF00069">
    <property type="entry name" value="Pkinase"/>
    <property type="match status" value="2"/>
</dbReference>
<accession>A0AAX7TK83</accession>
<keyword evidence="8" id="KW-0418">Kinase</keyword>
<dbReference type="Proteomes" id="UP000265100">
    <property type="component" value="Chromosome 8"/>
</dbReference>
<evidence type="ECO:0000256" key="4">
    <source>
        <dbReference type="ARBA" id="ARBA00022527"/>
    </source>
</evidence>
<evidence type="ECO:0000256" key="2">
    <source>
        <dbReference type="ARBA" id="ARBA00006692"/>
    </source>
</evidence>
<keyword evidence="17" id="KW-1185">Reference proteome</keyword>
<evidence type="ECO:0000256" key="14">
    <source>
        <dbReference type="RuleBase" id="RU000304"/>
    </source>
</evidence>
<name>A0AAX7TK83_ASTCA</name>
<comment type="similarity">
    <text evidence="2">Belongs to the protein kinase superfamily. CAMK Ser/Thr protein kinase family.</text>
</comment>
<keyword evidence="7 13" id="KW-0547">Nucleotide-binding</keyword>
<dbReference type="GO" id="GO:0004689">
    <property type="term" value="F:phosphorylase kinase activity"/>
    <property type="evidence" value="ECO:0007669"/>
    <property type="project" value="UniProtKB-EC"/>
</dbReference>
<dbReference type="PROSITE" id="PS00108">
    <property type="entry name" value="PROTEIN_KINASE_ST"/>
    <property type="match status" value="1"/>
</dbReference>
<dbReference type="PANTHER" id="PTHR24347">
    <property type="entry name" value="SERINE/THREONINE-PROTEIN KINASE"/>
    <property type="match status" value="1"/>
</dbReference>
<reference evidence="16" key="3">
    <citation type="submission" date="2025-08" db="UniProtKB">
        <authorList>
            <consortium name="Ensembl"/>
        </authorList>
    </citation>
    <scope>IDENTIFICATION</scope>
</reference>
<evidence type="ECO:0000256" key="9">
    <source>
        <dbReference type="ARBA" id="ARBA00022840"/>
    </source>
</evidence>
<comment type="catalytic activity">
    <reaction evidence="1">
        <text>2 ATP + phosphorylase b = 2 ADP + phosphorylase a.</text>
        <dbReference type="EC" id="2.7.11.19"/>
    </reaction>
</comment>
<reference evidence="16 17" key="1">
    <citation type="submission" date="2018-05" db="EMBL/GenBank/DDBJ databases">
        <authorList>
            <person name="Datahose"/>
        </authorList>
    </citation>
    <scope>NUCLEOTIDE SEQUENCE</scope>
</reference>
<keyword evidence="5" id="KW-0321">Glycogen metabolism</keyword>
<dbReference type="GO" id="GO:0005524">
    <property type="term" value="F:ATP binding"/>
    <property type="evidence" value="ECO:0007669"/>
    <property type="project" value="UniProtKB-UniRule"/>
</dbReference>
<comment type="subunit">
    <text evidence="12">Hexadecamer of 4 heterotetramers, each composed of alpha, beta, gamma, and delta subunits. Alpha (PHKA1 or PHKA2) and beta (PHKB) are regulatory subunits, gamma (PHKG1 or PHKG2) is the catalytic subunit, and delta is calmodulin.</text>
</comment>
<dbReference type="Gene3D" id="1.10.510.10">
    <property type="entry name" value="Transferase(Phosphotransferase) domain 1"/>
    <property type="match status" value="1"/>
</dbReference>
<evidence type="ECO:0000313" key="16">
    <source>
        <dbReference type="Ensembl" id="ENSACLP00000057508.1"/>
    </source>
</evidence>
<dbReference type="PROSITE" id="PS00107">
    <property type="entry name" value="PROTEIN_KINASE_ATP"/>
    <property type="match status" value="1"/>
</dbReference>
<protein>
    <recommendedName>
        <fullName evidence="3">phosphorylase kinase</fullName>
        <ecNumber evidence="3">2.7.11.19</ecNumber>
    </recommendedName>
</protein>
<keyword evidence="4 14" id="KW-0723">Serine/threonine-protein kinase</keyword>
<dbReference type="Ensembl" id="ENSACLT00000081177.1">
    <property type="protein sequence ID" value="ENSACLP00000057508.1"/>
    <property type="gene ID" value="ENSACLG00000032845.1"/>
</dbReference>
<keyword evidence="9 13" id="KW-0067">ATP-binding</keyword>
<dbReference type="SMART" id="SM00220">
    <property type="entry name" value="S_TKc"/>
    <property type="match status" value="1"/>
</dbReference>
<evidence type="ECO:0000313" key="17">
    <source>
        <dbReference type="Proteomes" id="UP000265100"/>
    </source>
</evidence>
<dbReference type="FunFam" id="3.30.200.20:FF:000138">
    <property type="entry name" value="Phosphorylase b kinase gamma catalytic chain, liver/testis"/>
    <property type="match status" value="1"/>
</dbReference>
<evidence type="ECO:0000256" key="3">
    <source>
        <dbReference type="ARBA" id="ARBA00012432"/>
    </source>
</evidence>
<feature type="domain" description="Protein kinase" evidence="15">
    <location>
        <begin position="24"/>
        <end position="271"/>
    </location>
</feature>
<proteinExistence type="inferred from homology"/>
<evidence type="ECO:0000256" key="8">
    <source>
        <dbReference type="ARBA" id="ARBA00022777"/>
    </source>
</evidence>
<dbReference type="GO" id="GO:0005977">
    <property type="term" value="P:glycogen metabolic process"/>
    <property type="evidence" value="ECO:0007669"/>
    <property type="project" value="UniProtKB-KW"/>
</dbReference>
<dbReference type="GeneTree" id="ENSGT00940000160435"/>
<dbReference type="FunFam" id="1.10.510.10:FF:001701">
    <property type="entry name" value="Phosphorylase kinase catalytic subunit gamma 2"/>
    <property type="match status" value="1"/>
</dbReference>
<evidence type="ECO:0000256" key="10">
    <source>
        <dbReference type="ARBA" id="ARBA00022860"/>
    </source>
</evidence>
<evidence type="ECO:0000256" key="12">
    <source>
        <dbReference type="ARBA" id="ARBA00025890"/>
    </source>
</evidence>
<evidence type="ECO:0000259" key="15">
    <source>
        <dbReference type="PROSITE" id="PS50011"/>
    </source>
</evidence>
<evidence type="ECO:0000256" key="13">
    <source>
        <dbReference type="PROSITE-ProRule" id="PRU10141"/>
    </source>
</evidence>
<gene>
    <name evidence="16" type="primary">PHKG2</name>
</gene>
<dbReference type="PROSITE" id="PS50011">
    <property type="entry name" value="PROTEIN_KINASE_DOM"/>
    <property type="match status" value="1"/>
</dbReference>
<dbReference type="InterPro" id="IPR017441">
    <property type="entry name" value="Protein_kinase_ATP_BS"/>
</dbReference>
<sequence length="370" mass="42960">MTKDIVVGDELPDWVGAKEFYQKYDPKEVIGRGVSSVVRRCVHRHTGQELAVKIIEITAEKMTIQQLEEVKISTLKEIQVLNMVKGHPSISTLLFSLLLLRNHKISFHKVWSMMRALLEAVQYLHSLNIVHRDLKPENILLDDYGHIKLSDFGFSVQLQPGEKLRELCGTPGYLAPEILKCSMDEMHPGYGKEVDLWACGVILFTLLAGSPPFWHRKQMLMLRMIMEGRYQFSSPEWDDRSDTVKDLISRLLVVDPANRLTAEQALAHSFFRQYQREDVRLFSPRKTFRVLIVSVLACIRMYSRYRRVRPLTREVLARDPYSIRGVRKLIDGCAFRIYGHWVKKGEQQNRAALFQNTAKIMLLELEEFET</sequence>
<dbReference type="InterPro" id="IPR008271">
    <property type="entry name" value="Ser/Thr_kinase_AS"/>
</dbReference>
<dbReference type="Gene3D" id="3.30.200.20">
    <property type="entry name" value="Phosphorylase Kinase, domain 1"/>
    <property type="match status" value="1"/>
</dbReference>
<feature type="binding site" evidence="13">
    <location>
        <position position="53"/>
    </location>
    <ligand>
        <name>ATP</name>
        <dbReference type="ChEBI" id="CHEBI:30616"/>
    </ligand>
</feature>
<dbReference type="AlphaFoldDB" id="A0AAX7TK83"/>
<keyword evidence="11" id="KW-0119">Carbohydrate metabolism</keyword>
<reference evidence="17" key="2">
    <citation type="submission" date="2023-03" db="EMBL/GenBank/DDBJ databases">
        <authorList>
            <consortium name="Wellcome Sanger Institute Data Sharing"/>
        </authorList>
    </citation>
    <scope>NUCLEOTIDE SEQUENCE [LARGE SCALE GENOMIC DNA]</scope>
</reference>
<dbReference type="InterPro" id="IPR000719">
    <property type="entry name" value="Prot_kinase_dom"/>
</dbReference>
<organism evidence="16 17">
    <name type="scientific">Astatotilapia calliptera</name>
    <name type="common">Eastern happy</name>
    <name type="synonym">Chromis callipterus</name>
    <dbReference type="NCBI Taxonomy" id="8154"/>
    <lineage>
        <taxon>Eukaryota</taxon>
        <taxon>Metazoa</taxon>
        <taxon>Chordata</taxon>
        <taxon>Craniata</taxon>
        <taxon>Vertebrata</taxon>
        <taxon>Euteleostomi</taxon>
        <taxon>Actinopterygii</taxon>
        <taxon>Neopterygii</taxon>
        <taxon>Teleostei</taxon>
        <taxon>Neoteleostei</taxon>
        <taxon>Acanthomorphata</taxon>
        <taxon>Ovalentaria</taxon>
        <taxon>Cichlomorphae</taxon>
        <taxon>Cichliformes</taxon>
        <taxon>Cichlidae</taxon>
        <taxon>African cichlids</taxon>
        <taxon>Pseudocrenilabrinae</taxon>
        <taxon>Haplochromini</taxon>
        <taxon>Astatotilapia</taxon>
    </lineage>
</organism>
<evidence type="ECO:0000256" key="1">
    <source>
        <dbReference type="ARBA" id="ARBA00001674"/>
    </source>
</evidence>
<dbReference type="InterPro" id="IPR011009">
    <property type="entry name" value="Kinase-like_dom_sf"/>
</dbReference>
<keyword evidence="6" id="KW-0808">Transferase</keyword>
<dbReference type="PRINTS" id="PR01049">
    <property type="entry name" value="PHOSPHBKNASE"/>
</dbReference>
<evidence type="ECO:0000256" key="6">
    <source>
        <dbReference type="ARBA" id="ARBA00022679"/>
    </source>
</evidence>